<evidence type="ECO:0000313" key="2">
    <source>
        <dbReference type="Proteomes" id="UP000604046"/>
    </source>
</evidence>
<dbReference type="EMBL" id="CAJNDS010001460">
    <property type="protein sequence ID" value="CAE7261136.1"/>
    <property type="molecule type" value="Genomic_DNA"/>
</dbReference>
<organism evidence="1 2">
    <name type="scientific">Symbiodinium natans</name>
    <dbReference type="NCBI Taxonomy" id="878477"/>
    <lineage>
        <taxon>Eukaryota</taxon>
        <taxon>Sar</taxon>
        <taxon>Alveolata</taxon>
        <taxon>Dinophyceae</taxon>
        <taxon>Suessiales</taxon>
        <taxon>Symbiodiniaceae</taxon>
        <taxon>Symbiodinium</taxon>
    </lineage>
</organism>
<proteinExistence type="predicted"/>
<sequence>MTPEGKDRILLHRFPGGGGLLTYCKDDGCFVHTLNTESGLIRKIDALQLCMHAADLLVAEPMAANAAAFFGCVAILPFLTDSEKNASTYALNQALRSAAGKRWQRDVACQAHPC</sequence>
<comment type="caution">
    <text evidence="1">The sequence shown here is derived from an EMBL/GenBank/DDBJ whole genome shotgun (WGS) entry which is preliminary data.</text>
</comment>
<dbReference type="OrthoDB" id="57792at2759"/>
<name>A0A812MQU6_9DINO</name>
<protein>
    <submittedName>
        <fullName evidence="1">Uncharacterized protein</fullName>
    </submittedName>
</protein>
<accession>A0A812MQU6</accession>
<dbReference type="AlphaFoldDB" id="A0A812MQU6"/>
<dbReference type="Proteomes" id="UP000604046">
    <property type="component" value="Unassembled WGS sequence"/>
</dbReference>
<gene>
    <name evidence="1" type="ORF">SNAT2548_LOCUS13664</name>
</gene>
<evidence type="ECO:0000313" key="1">
    <source>
        <dbReference type="EMBL" id="CAE7261136.1"/>
    </source>
</evidence>
<reference evidence="1" key="1">
    <citation type="submission" date="2021-02" db="EMBL/GenBank/DDBJ databases">
        <authorList>
            <person name="Dougan E. K."/>
            <person name="Rhodes N."/>
            <person name="Thang M."/>
            <person name="Chan C."/>
        </authorList>
    </citation>
    <scope>NUCLEOTIDE SEQUENCE</scope>
</reference>
<keyword evidence="2" id="KW-1185">Reference proteome</keyword>